<dbReference type="PROSITE" id="PS00913">
    <property type="entry name" value="ADH_IRON_1"/>
    <property type="match status" value="1"/>
</dbReference>
<dbReference type="InterPro" id="IPR001670">
    <property type="entry name" value="ADH_Fe/GldA"/>
</dbReference>
<evidence type="ECO:0000313" key="3">
    <source>
        <dbReference type="EMBL" id="MET3643413.1"/>
    </source>
</evidence>
<accession>A0ABV2JKN5</accession>
<keyword evidence="1" id="KW-0560">Oxidoreductase</keyword>
<organism evidence="3 4">
    <name type="scientific">Streptococcus gallinaceus</name>
    <dbReference type="NCBI Taxonomy" id="165758"/>
    <lineage>
        <taxon>Bacteria</taxon>
        <taxon>Bacillati</taxon>
        <taxon>Bacillota</taxon>
        <taxon>Bacilli</taxon>
        <taxon>Lactobacillales</taxon>
        <taxon>Streptococcaceae</taxon>
        <taxon>Streptococcus</taxon>
    </lineage>
</organism>
<gene>
    <name evidence="3" type="ORF">ABID27_000030</name>
</gene>
<proteinExistence type="predicted"/>
<dbReference type="Gene3D" id="3.40.50.1970">
    <property type="match status" value="1"/>
</dbReference>
<evidence type="ECO:0000256" key="1">
    <source>
        <dbReference type="ARBA" id="ARBA00023002"/>
    </source>
</evidence>
<dbReference type="Gene3D" id="1.20.1090.10">
    <property type="entry name" value="Dehydroquinate synthase-like - alpha domain"/>
    <property type="match status" value="1"/>
</dbReference>
<evidence type="ECO:0000313" key="4">
    <source>
        <dbReference type="Proteomes" id="UP001549055"/>
    </source>
</evidence>
<reference evidence="3 4" key="1">
    <citation type="submission" date="2024-06" db="EMBL/GenBank/DDBJ databases">
        <title>Genomic Encyclopedia of Type Strains, Phase IV (KMG-IV): sequencing the most valuable type-strain genomes for metagenomic binning, comparative biology and taxonomic classification.</title>
        <authorList>
            <person name="Goeker M."/>
        </authorList>
    </citation>
    <scope>NUCLEOTIDE SEQUENCE [LARGE SCALE GENOMIC DNA]</scope>
    <source>
        <strain evidence="3 4">DSM 15349</strain>
    </source>
</reference>
<comment type="caution">
    <text evidence="3">The sequence shown here is derived from an EMBL/GenBank/DDBJ whole genome shotgun (WGS) entry which is preliminary data.</text>
</comment>
<dbReference type="EMBL" id="JBEPMK010000001">
    <property type="protein sequence ID" value="MET3643413.1"/>
    <property type="molecule type" value="Genomic_DNA"/>
</dbReference>
<dbReference type="SUPFAM" id="SSF56796">
    <property type="entry name" value="Dehydroquinate synthase-like"/>
    <property type="match status" value="1"/>
</dbReference>
<sequence length="98" mass="10322">MPTTAGSGSEVTADAVITQEIDGKHVKKPINDLKLVPKGVILDAQLTATLPASLTISSGMDAISHVIEILTNRYASRKTKEVGQKALPLLMTNLPPSC</sequence>
<keyword evidence="4" id="KW-1185">Reference proteome</keyword>
<name>A0ABV2JKN5_9STRE</name>
<dbReference type="PANTHER" id="PTHR11496">
    <property type="entry name" value="ALCOHOL DEHYDROGENASE"/>
    <property type="match status" value="1"/>
</dbReference>
<feature type="domain" description="Alcohol dehydrogenase iron-type/glycerol dehydrogenase GldA" evidence="2">
    <location>
        <begin position="2"/>
        <end position="43"/>
    </location>
</feature>
<protein>
    <submittedName>
        <fullName evidence="3">Alcohol dehydrogenase class IV</fullName>
    </submittedName>
</protein>
<dbReference type="InterPro" id="IPR039697">
    <property type="entry name" value="Alcohol_dehydrogenase_Fe"/>
</dbReference>
<dbReference type="InterPro" id="IPR018211">
    <property type="entry name" value="ADH_Fe_CS"/>
</dbReference>
<dbReference type="Proteomes" id="UP001549055">
    <property type="component" value="Unassembled WGS sequence"/>
</dbReference>
<evidence type="ECO:0000259" key="2">
    <source>
        <dbReference type="Pfam" id="PF00465"/>
    </source>
</evidence>
<dbReference type="Pfam" id="PF00465">
    <property type="entry name" value="Fe-ADH"/>
    <property type="match status" value="1"/>
</dbReference>
<dbReference type="PANTHER" id="PTHR11496:SF83">
    <property type="entry name" value="HYDROXYACID-OXOACID TRANSHYDROGENASE, MITOCHONDRIAL"/>
    <property type="match status" value="1"/>
</dbReference>